<reference evidence="10" key="2">
    <citation type="journal article" date="2023" name="Int. J. Mol. Sci.">
        <title>De Novo Assembly and Annotation of 11 Diverse Shrub Willow (Salix) Genomes Reveals Novel Gene Organization in Sex-Linked Regions.</title>
        <authorList>
            <person name="Hyden B."/>
            <person name="Feng K."/>
            <person name="Yates T.B."/>
            <person name="Jawdy S."/>
            <person name="Cereghino C."/>
            <person name="Smart L.B."/>
            <person name="Muchero W."/>
        </authorList>
    </citation>
    <scope>NUCLEOTIDE SEQUENCE</scope>
    <source>
        <tissue evidence="10">Shoot tip</tissue>
    </source>
</reference>
<sequence length="180" mass="20393">MELLDLITHRLIIITPEHQQSLSHCHLTMQLGLLYPTGLLVDTNLDTSVPDAYTPPPAPMPFDMAVGRLASNPAWVERDLWKTSAECEDVKELDCKAQINSELDLMKELEIELSKSVEPLVSAAEEEDCPICLEEYDLENPKLITECEHHFHLACILEWMERSESCPVCDKEVIIDPPID</sequence>
<evidence type="ECO:0000259" key="9">
    <source>
        <dbReference type="PROSITE" id="PS50089"/>
    </source>
</evidence>
<dbReference type="GO" id="GO:0061630">
    <property type="term" value="F:ubiquitin protein ligase activity"/>
    <property type="evidence" value="ECO:0007669"/>
    <property type="project" value="UniProtKB-EC"/>
</dbReference>
<dbReference type="AlphaFoldDB" id="A0A9Q0YWC2"/>
<proteinExistence type="predicted"/>
<keyword evidence="11" id="KW-1185">Reference proteome</keyword>
<evidence type="ECO:0000256" key="7">
    <source>
        <dbReference type="ARBA" id="ARBA00022833"/>
    </source>
</evidence>
<dbReference type="PROSITE" id="PS50089">
    <property type="entry name" value="ZF_RING_2"/>
    <property type="match status" value="1"/>
</dbReference>
<dbReference type="EMBL" id="JAPFFK010000015">
    <property type="protein sequence ID" value="KAJ6712500.1"/>
    <property type="molecule type" value="Genomic_DNA"/>
</dbReference>
<evidence type="ECO:0000256" key="4">
    <source>
        <dbReference type="ARBA" id="ARBA00022723"/>
    </source>
</evidence>
<evidence type="ECO:0000256" key="6">
    <source>
        <dbReference type="ARBA" id="ARBA00022786"/>
    </source>
</evidence>
<comment type="catalytic activity">
    <reaction evidence="1">
        <text>S-ubiquitinyl-[E2 ubiquitin-conjugating enzyme]-L-cysteine + [acceptor protein]-L-lysine = [E2 ubiquitin-conjugating enzyme]-L-cysteine + N(6)-ubiquitinyl-[acceptor protein]-L-lysine.</text>
        <dbReference type="EC" id="2.3.2.27"/>
    </reaction>
</comment>
<dbReference type="OrthoDB" id="8062037at2759"/>
<evidence type="ECO:0000256" key="5">
    <source>
        <dbReference type="ARBA" id="ARBA00022771"/>
    </source>
</evidence>
<evidence type="ECO:0000313" key="10">
    <source>
        <dbReference type="EMBL" id="KAJ6712500.1"/>
    </source>
</evidence>
<dbReference type="Proteomes" id="UP001151532">
    <property type="component" value="Chromosome 1"/>
</dbReference>
<dbReference type="EC" id="2.3.2.27" evidence="2"/>
<dbReference type="Pfam" id="PF13639">
    <property type="entry name" value="zf-RING_2"/>
    <property type="match status" value="1"/>
</dbReference>
<name>A0A9Q0YWC2_SALPP</name>
<feature type="domain" description="RING-type" evidence="9">
    <location>
        <begin position="129"/>
        <end position="170"/>
    </location>
</feature>
<keyword evidence="6" id="KW-0833">Ubl conjugation pathway</keyword>
<protein>
    <recommendedName>
        <fullName evidence="2">RING-type E3 ubiquitin transferase</fullName>
        <ecNumber evidence="2">2.3.2.27</ecNumber>
    </recommendedName>
</protein>
<dbReference type="PANTHER" id="PTHR46463">
    <property type="entry name" value="ZINC FINGER, RING/FYVE/PHD-TYPE"/>
    <property type="match status" value="1"/>
</dbReference>
<evidence type="ECO:0000256" key="1">
    <source>
        <dbReference type="ARBA" id="ARBA00000900"/>
    </source>
</evidence>
<dbReference type="FunFam" id="3.30.40.10:FF:000376">
    <property type="entry name" value="Putative E3 ubiquitin-protein ligase RHB1A"/>
    <property type="match status" value="1"/>
</dbReference>
<keyword evidence="4" id="KW-0479">Metal-binding</keyword>
<evidence type="ECO:0000256" key="2">
    <source>
        <dbReference type="ARBA" id="ARBA00012483"/>
    </source>
</evidence>
<evidence type="ECO:0000256" key="8">
    <source>
        <dbReference type="PROSITE-ProRule" id="PRU00175"/>
    </source>
</evidence>
<dbReference type="PANTHER" id="PTHR46463:SF44">
    <property type="entry name" value="RING_U-BOX SUPERFAMILY PROTEIN"/>
    <property type="match status" value="1"/>
</dbReference>
<keyword evidence="5 8" id="KW-0863">Zinc-finger</keyword>
<dbReference type="GO" id="GO:0008270">
    <property type="term" value="F:zinc ion binding"/>
    <property type="evidence" value="ECO:0007669"/>
    <property type="project" value="UniProtKB-KW"/>
</dbReference>
<evidence type="ECO:0000256" key="3">
    <source>
        <dbReference type="ARBA" id="ARBA00022679"/>
    </source>
</evidence>
<organism evidence="10 11">
    <name type="scientific">Salix purpurea</name>
    <name type="common">Purple osier willow</name>
    <dbReference type="NCBI Taxonomy" id="77065"/>
    <lineage>
        <taxon>Eukaryota</taxon>
        <taxon>Viridiplantae</taxon>
        <taxon>Streptophyta</taxon>
        <taxon>Embryophyta</taxon>
        <taxon>Tracheophyta</taxon>
        <taxon>Spermatophyta</taxon>
        <taxon>Magnoliopsida</taxon>
        <taxon>eudicotyledons</taxon>
        <taxon>Gunneridae</taxon>
        <taxon>Pentapetalae</taxon>
        <taxon>rosids</taxon>
        <taxon>fabids</taxon>
        <taxon>Malpighiales</taxon>
        <taxon>Salicaceae</taxon>
        <taxon>Saliceae</taxon>
        <taxon>Salix</taxon>
    </lineage>
</organism>
<evidence type="ECO:0000313" key="11">
    <source>
        <dbReference type="Proteomes" id="UP001151532"/>
    </source>
</evidence>
<dbReference type="GO" id="GO:0005829">
    <property type="term" value="C:cytosol"/>
    <property type="evidence" value="ECO:0007669"/>
    <property type="project" value="TreeGrafter"/>
</dbReference>
<keyword evidence="3" id="KW-0808">Transferase</keyword>
<keyword evidence="7" id="KW-0862">Zinc</keyword>
<dbReference type="InterPro" id="IPR013083">
    <property type="entry name" value="Znf_RING/FYVE/PHD"/>
</dbReference>
<dbReference type="SUPFAM" id="SSF57850">
    <property type="entry name" value="RING/U-box"/>
    <property type="match status" value="1"/>
</dbReference>
<comment type="caution">
    <text evidence="10">The sequence shown here is derived from an EMBL/GenBank/DDBJ whole genome shotgun (WGS) entry which is preliminary data.</text>
</comment>
<accession>A0A9Q0YWC2</accession>
<gene>
    <name evidence="10" type="ORF">OIU79_008674</name>
</gene>
<dbReference type="Gene3D" id="3.30.40.10">
    <property type="entry name" value="Zinc/RING finger domain, C3HC4 (zinc finger)"/>
    <property type="match status" value="1"/>
</dbReference>
<reference evidence="10" key="1">
    <citation type="submission" date="2022-11" db="EMBL/GenBank/DDBJ databases">
        <authorList>
            <person name="Hyden B.L."/>
            <person name="Feng K."/>
            <person name="Yates T."/>
            <person name="Jawdy S."/>
            <person name="Smart L.B."/>
            <person name="Muchero W."/>
        </authorList>
    </citation>
    <scope>NUCLEOTIDE SEQUENCE</scope>
    <source>
        <tissue evidence="10">Shoot tip</tissue>
    </source>
</reference>
<dbReference type="InterPro" id="IPR001841">
    <property type="entry name" value="Znf_RING"/>
</dbReference>
<dbReference type="SMART" id="SM00184">
    <property type="entry name" value="RING"/>
    <property type="match status" value="1"/>
</dbReference>